<organism evidence="3 4">
    <name type="scientific">Larkinella insperata</name>
    <dbReference type="NCBI Taxonomy" id="332158"/>
    <lineage>
        <taxon>Bacteria</taxon>
        <taxon>Pseudomonadati</taxon>
        <taxon>Bacteroidota</taxon>
        <taxon>Cytophagia</taxon>
        <taxon>Cytophagales</taxon>
        <taxon>Spirosomataceae</taxon>
        <taxon>Larkinella</taxon>
    </lineage>
</organism>
<evidence type="ECO:0000313" key="3">
    <source>
        <dbReference type="EMBL" id="MFD1144602.1"/>
    </source>
</evidence>
<dbReference type="SUPFAM" id="SSF51182">
    <property type="entry name" value="RmlC-like cupins"/>
    <property type="match status" value="1"/>
</dbReference>
<dbReference type="PANTHER" id="PTHR36114">
    <property type="entry name" value="16.7 KDA PROTEIN IN WHIE LOCUS"/>
    <property type="match status" value="1"/>
</dbReference>
<feature type="domain" description="Cupin type-2" evidence="1">
    <location>
        <begin position="46"/>
        <end position="91"/>
    </location>
</feature>
<dbReference type="Gene3D" id="3.10.450.50">
    <property type="match status" value="1"/>
</dbReference>
<dbReference type="EMBL" id="JBHTLP010000022">
    <property type="protein sequence ID" value="MFD1144602.1"/>
    <property type="molecule type" value="Genomic_DNA"/>
</dbReference>
<dbReference type="InterPro" id="IPR014710">
    <property type="entry name" value="RmlC-like_jellyroll"/>
</dbReference>
<sequence length="228" mass="26058">MQATALTRFDLGELSQTVTDPYANFPVAELNDHVVRVSVMTEGYFWHFHPNSDETFMTIEGILLIDLETETVELAPNQLFTIPKNTVHRTRPKAGRSVNITFEHSQLETIMTASRYESLIKKAYTAFNARDIDTALSTMHPEIEWPKAFEGGYVAGHDAIRTYWTRQWTEINPNVEPIAINDREDGTVEVTVQQKVNDLQGNTIFDGLVKHIYTTLDGRLRRMDIEVN</sequence>
<dbReference type="Proteomes" id="UP001597116">
    <property type="component" value="Unassembled WGS sequence"/>
</dbReference>
<comment type="caution">
    <text evidence="3">The sequence shown here is derived from an EMBL/GenBank/DDBJ whole genome shotgun (WGS) entry which is preliminary data.</text>
</comment>
<dbReference type="PANTHER" id="PTHR36114:SF1">
    <property type="entry name" value="16.7 KDA PROTEIN IN WHIE LOCUS"/>
    <property type="match status" value="1"/>
</dbReference>
<evidence type="ECO:0000259" key="1">
    <source>
        <dbReference type="Pfam" id="PF07883"/>
    </source>
</evidence>
<dbReference type="Gene3D" id="2.60.120.10">
    <property type="entry name" value="Jelly Rolls"/>
    <property type="match status" value="1"/>
</dbReference>
<dbReference type="SUPFAM" id="SSF54427">
    <property type="entry name" value="NTF2-like"/>
    <property type="match status" value="1"/>
</dbReference>
<dbReference type="InterPro" id="IPR013096">
    <property type="entry name" value="Cupin_2"/>
</dbReference>
<proteinExistence type="predicted"/>
<gene>
    <name evidence="3" type="ORF">ACFQ4C_25970</name>
</gene>
<dbReference type="RefSeq" id="WP_379885248.1">
    <property type="nucleotide sequence ID" value="NZ_JBHTLP010000022.1"/>
</dbReference>
<evidence type="ECO:0000313" key="4">
    <source>
        <dbReference type="Proteomes" id="UP001597116"/>
    </source>
</evidence>
<reference evidence="4" key="1">
    <citation type="journal article" date="2019" name="Int. J. Syst. Evol. Microbiol.">
        <title>The Global Catalogue of Microorganisms (GCM) 10K type strain sequencing project: providing services to taxonomists for standard genome sequencing and annotation.</title>
        <authorList>
            <consortium name="The Broad Institute Genomics Platform"/>
            <consortium name="The Broad Institute Genome Sequencing Center for Infectious Disease"/>
            <person name="Wu L."/>
            <person name="Ma J."/>
        </authorList>
    </citation>
    <scope>NUCLEOTIDE SEQUENCE [LARGE SCALE GENOMIC DNA]</scope>
    <source>
        <strain evidence="4">CCUG 55608</strain>
    </source>
</reference>
<dbReference type="InterPro" id="IPR011051">
    <property type="entry name" value="RmlC_Cupin_sf"/>
</dbReference>
<dbReference type="InterPro" id="IPR032710">
    <property type="entry name" value="NTF2-like_dom_sf"/>
</dbReference>
<dbReference type="InterPro" id="IPR037401">
    <property type="entry name" value="SnoaL-like"/>
</dbReference>
<keyword evidence="4" id="KW-1185">Reference proteome</keyword>
<protein>
    <submittedName>
        <fullName evidence="3">Nuclear transport factor 2 family protein</fullName>
    </submittedName>
</protein>
<accession>A0ABW3QAN5</accession>
<dbReference type="Pfam" id="PF07883">
    <property type="entry name" value="Cupin_2"/>
    <property type="match status" value="1"/>
</dbReference>
<name>A0ABW3QAN5_9BACT</name>
<dbReference type="InterPro" id="IPR052044">
    <property type="entry name" value="PKS_Associated_Protein"/>
</dbReference>
<dbReference type="Pfam" id="PF12680">
    <property type="entry name" value="SnoaL_2"/>
    <property type="match status" value="1"/>
</dbReference>
<feature type="domain" description="SnoaL-like" evidence="2">
    <location>
        <begin position="121"/>
        <end position="195"/>
    </location>
</feature>
<evidence type="ECO:0000259" key="2">
    <source>
        <dbReference type="Pfam" id="PF12680"/>
    </source>
</evidence>